<gene>
    <name evidence="1" type="ORF">MRB53_028295</name>
</gene>
<evidence type="ECO:0000313" key="1">
    <source>
        <dbReference type="EMBL" id="KAJ8619766.1"/>
    </source>
</evidence>
<sequence>MSCREREDGGGARWIRARGSGRCVQRGDMERDGSGAKAPREMKRLDGEVSAGMDGRDGQVLRRKGDQRTRVDPVSGMAAIEEEMILSLDQAHKQCDEADEDDDGDEDDEVDDGV</sequence>
<dbReference type="Proteomes" id="UP001234297">
    <property type="component" value="Chromosome 9"/>
</dbReference>
<dbReference type="EMBL" id="CM056817">
    <property type="protein sequence ID" value="KAJ8619766.1"/>
    <property type="molecule type" value="Genomic_DNA"/>
</dbReference>
<proteinExistence type="predicted"/>
<name>A0ACC2KF74_PERAE</name>
<reference evidence="1 2" key="1">
    <citation type="journal article" date="2022" name="Hortic Res">
        <title>A haplotype resolved chromosomal level avocado genome allows analysis of novel avocado genes.</title>
        <authorList>
            <person name="Nath O."/>
            <person name="Fletcher S.J."/>
            <person name="Hayward A."/>
            <person name="Shaw L.M."/>
            <person name="Masouleh A.K."/>
            <person name="Furtado A."/>
            <person name="Henry R.J."/>
            <person name="Mitter N."/>
        </authorList>
    </citation>
    <scope>NUCLEOTIDE SEQUENCE [LARGE SCALE GENOMIC DNA]</scope>
    <source>
        <strain evidence="2">cv. Hass</strain>
    </source>
</reference>
<organism evidence="1 2">
    <name type="scientific">Persea americana</name>
    <name type="common">Avocado</name>
    <dbReference type="NCBI Taxonomy" id="3435"/>
    <lineage>
        <taxon>Eukaryota</taxon>
        <taxon>Viridiplantae</taxon>
        <taxon>Streptophyta</taxon>
        <taxon>Embryophyta</taxon>
        <taxon>Tracheophyta</taxon>
        <taxon>Spermatophyta</taxon>
        <taxon>Magnoliopsida</taxon>
        <taxon>Magnoliidae</taxon>
        <taxon>Laurales</taxon>
        <taxon>Lauraceae</taxon>
        <taxon>Persea</taxon>
    </lineage>
</organism>
<accession>A0ACC2KF74</accession>
<evidence type="ECO:0000313" key="2">
    <source>
        <dbReference type="Proteomes" id="UP001234297"/>
    </source>
</evidence>
<keyword evidence="2" id="KW-1185">Reference proteome</keyword>
<protein>
    <submittedName>
        <fullName evidence="1">Uncharacterized protein</fullName>
    </submittedName>
</protein>
<comment type="caution">
    <text evidence="1">The sequence shown here is derived from an EMBL/GenBank/DDBJ whole genome shotgun (WGS) entry which is preliminary data.</text>
</comment>